<gene>
    <name evidence="1" type="ORF">AVEN_3778_1</name>
</gene>
<organism evidence="1 2">
    <name type="scientific">Araneus ventricosus</name>
    <name type="common">Orbweaver spider</name>
    <name type="synonym">Epeira ventricosa</name>
    <dbReference type="NCBI Taxonomy" id="182803"/>
    <lineage>
        <taxon>Eukaryota</taxon>
        <taxon>Metazoa</taxon>
        <taxon>Ecdysozoa</taxon>
        <taxon>Arthropoda</taxon>
        <taxon>Chelicerata</taxon>
        <taxon>Arachnida</taxon>
        <taxon>Araneae</taxon>
        <taxon>Araneomorphae</taxon>
        <taxon>Entelegynae</taxon>
        <taxon>Araneoidea</taxon>
        <taxon>Araneidae</taxon>
        <taxon>Araneus</taxon>
    </lineage>
</organism>
<name>A0A4Y2SFZ3_ARAVE</name>
<evidence type="ECO:0000313" key="1">
    <source>
        <dbReference type="EMBL" id="GBN86189.1"/>
    </source>
</evidence>
<reference evidence="1 2" key="1">
    <citation type="journal article" date="2019" name="Sci. Rep.">
        <title>Orb-weaving spider Araneus ventricosus genome elucidates the spidroin gene catalogue.</title>
        <authorList>
            <person name="Kono N."/>
            <person name="Nakamura H."/>
            <person name="Ohtoshi R."/>
            <person name="Moran D.A.P."/>
            <person name="Shinohara A."/>
            <person name="Yoshida Y."/>
            <person name="Fujiwara M."/>
            <person name="Mori M."/>
            <person name="Tomita M."/>
            <person name="Arakawa K."/>
        </authorList>
    </citation>
    <scope>NUCLEOTIDE SEQUENCE [LARGE SCALE GENOMIC DNA]</scope>
</reference>
<dbReference type="EMBL" id="BGPR01021163">
    <property type="protein sequence ID" value="GBN86189.1"/>
    <property type="molecule type" value="Genomic_DNA"/>
</dbReference>
<proteinExistence type="predicted"/>
<evidence type="ECO:0000313" key="2">
    <source>
        <dbReference type="Proteomes" id="UP000499080"/>
    </source>
</evidence>
<sequence>MHPFAAPSFFVELLADATSSEEKYSIVCVRTEINREYQLIKGSLVYVRKENNRVHQAVSCKSDTEIILHTVFSNAHKCPRLKNTSVFPGVEKCSATGASDALSEYLYLIRQKLQ</sequence>
<keyword evidence="2" id="KW-1185">Reference proteome</keyword>
<accession>A0A4Y2SFZ3</accession>
<comment type="caution">
    <text evidence="1">The sequence shown here is derived from an EMBL/GenBank/DDBJ whole genome shotgun (WGS) entry which is preliminary data.</text>
</comment>
<dbReference type="Proteomes" id="UP000499080">
    <property type="component" value="Unassembled WGS sequence"/>
</dbReference>
<dbReference type="AlphaFoldDB" id="A0A4Y2SFZ3"/>
<protein>
    <submittedName>
        <fullName evidence="1">Uncharacterized protein</fullName>
    </submittedName>
</protein>